<dbReference type="Gene3D" id="3.55.50.30">
    <property type="match status" value="1"/>
</dbReference>
<sequence length="326" mass="37793">MEYEDKKYILRKLMQDALTEEERIALQSSRRVTRQMEWQWDSAPDVIERDCPDEPSIWRNICRVSWQHAEDRKVVFYKIYSLVASVLLVLGVAGTAYFAYQDRTTVPMYVVSSGIQNMESVSLPDGTKVQMGPGSRLTYPASFSGKTREVTLNGQAFFDVAKNREKPFIVRTEDMSVQALGTAFELFSYEMDNKIETILLNGKIKVGISDKGTKKVKEYLVSPDEKLVLDRQTGEVMKQAVNADKYTAWRKQKMLSFENEKLSMIIPRLEQWYGRKVMCQKDLAEKYRFTFKVRDESLDRILYMIKASSPLIYTQMESGDYILTLK</sequence>
<comment type="caution">
    <text evidence="5">The sequence shown here is derived from an EMBL/GenBank/DDBJ whole genome shotgun (WGS) entry which is preliminary data.</text>
</comment>
<dbReference type="Proteomes" id="UP000256321">
    <property type="component" value="Unassembled WGS sequence"/>
</dbReference>
<dbReference type="EMBL" id="JACRTI010000032">
    <property type="protein sequence ID" value="MBC8602591.1"/>
    <property type="molecule type" value="Genomic_DNA"/>
</dbReference>
<reference evidence="5 6" key="1">
    <citation type="submission" date="2018-07" db="EMBL/GenBank/DDBJ databases">
        <title>Parabacteroides acidifaciens nov. sp., isolated from human feces.</title>
        <authorList>
            <person name="Wang Y.J."/>
        </authorList>
    </citation>
    <scope>NUCLEOTIDE SEQUENCE [LARGE SCALE GENOMIC DNA]</scope>
    <source>
        <strain evidence="5 6">426-9</strain>
    </source>
</reference>
<keyword evidence="7" id="KW-1185">Reference proteome</keyword>
<dbReference type="Gene3D" id="2.60.120.1440">
    <property type="match status" value="1"/>
</dbReference>
<dbReference type="EMBL" id="QREV01000032">
    <property type="protein sequence ID" value="RDU48661.1"/>
    <property type="molecule type" value="Genomic_DNA"/>
</dbReference>
<reference evidence="4 7" key="2">
    <citation type="submission" date="2020-08" db="EMBL/GenBank/DDBJ databases">
        <title>Genome public.</title>
        <authorList>
            <person name="Liu C."/>
            <person name="Sun Q."/>
        </authorList>
    </citation>
    <scope>NUCLEOTIDE SEQUENCE [LARGE SCALE GENOMIC DNA]</scope>
    <source>
        <strain evidence="4 7">426_9</strain>
    </source>
</reference>
<evidence type="ECO:0000313" key="4">
    <source>
        <dbReference type="EMBL" id="MBC8602591.1"/>
    </source>
</evidence>
<dbReference type="Proteomes" id="UP000629596">
    <property type="component" value="Unassembled WGS sequence"/>
</dbReference>
<evidence type="ECO:0000313" key="6">
    <source>
        <dbReference type="Proteomes" id="UP000256321"/>
    </source>
</evidence>
<feature type="transmembrane region" description="Helical" evidence="1">
    <location>
        <begin position="79"/>
        <end position="100"/>
    </location>
</feature>
<keyword evidence="1" id="KW-0812">Transmembrane</keyword>
<organism evidence="5 6">
    <name type="scientific">Parabacteroides acidifaciens</name>
    <dbReference type="NCBI Taxonomy" id="2290935"/>
    <lineage>
        <taxon>Bacteria</taxon>
        <taxon>Pseudomonadati</taxon>
        <taxon>Bacteroidota</taxon>
        <taxon>Bacteroidia</taxon>
        <taxon>Bacteroidales</taxon>
        <taxon>Tannerellaceae</taxon>
        <taxon>Parabacteroides</taxon>
    </lineage>
</organism>
<accession>A0A3D8HCQ0</accession>
<name>A0A3D8HCQ0_9BACT</name>
<evidence type="ECO:0000256" key="1">
    <source>
        <dbReference type="SAM" id="Phobius"/>
    </source>
</evidence>
<protein>
    <submittedName>
        <fullName evidence="5">DUF4974 domain-containing protein</fullName>
    </submittedName>
    <submittedName>
        <fullName evidence="4">FecR domain-containing protein</fullName>
    </submittedName>
</protein>
<dbReference type="InterPro" id="IPR012373">
    <property type="entry name" value="Ferrdict_sens_TM"/>
</dbReference>
<evidence type="ECO:0000313" key="7">
    <source>
        <dbReference type="Proteomes" id="UP000629596"/>
    </source>
</evidence>
<keyword evidence="1" id="KW-1133">Transmembrane helix</keyword>
<gene>
    <name evidence="5" type="ORF">DWU89_13140</name>
    <name evidence="4" type="ORF">H8784_12805</name>
</gene>
<dbReference type="RefSeq" id="WP_115500113.1">
    <property type="nucleotide sequence ID" value="NZ_JACRTI010000032.1"/>
</dbReference>
<dbReference type="AlphaFoldDB" id="A0A3D8HCQ0"/>
<dbReference type="PANTHER" id="PTHR30273">
    <property type="entry name" value="PERIPLASMIC SIGNAL SENSOR AND SIGMA FACTOR ACTIVATOR FECR-RELATED"/>
    <property type="match status" value="1"/>
</dbReference>
<evidence type="ECO:0000313" key="5">
    <source>
        <dbReference type="EMBL" id="RDU48661.1"/>
    </source>
</evidence>
<dbReference type="PIRSF" id="PIRSF018266">
    <property type="entry name" value="FecR"/>
    <property type="match status" value="1"/>
</dbReference>
<dbReference type="Pfam" id="PF04773">
    <property type="entry name" value="FecR"/>
    <property type="match status" value="1"/>
</dbReference>
<dbReference type="GO" id="GO:0016989">
    <property type="term" value="F:sigma factor antagonist activity"/>
    <property type="evidence" value="ECO:0007669"/>
    <property type="project" value="TreeGrafter"/>
</dbReference>
<feature type="domain" description="FecR protein" evidence="2">
    <location>
        <begin position="111"/>
        <end position="205"/>
    </location>
</feature>
<evidence type="ECO:0000259" key="2">
    <source>
        <dbReference type="Pfam" id="PF04773"/>
    </source>
</evidence>
<dbReference type="InterPro" id="IPR032508">
    <property type="entry name" value="FecR_C"/>
</dbReference>
<dbReference type="Pfam" id="PF16344">
    <property type="entry name" value="FecR_C"/>
    <property type="match status" value="1"/>
</dbReference>
<dbReference type="InterPro" id="IPR006860">
    <property type="entry name" value="FecR"/>
</dbReference>
<keyword evidence="1" id="KW-0472">Membrane</keyword>
<proteinExistence type="predicted"/>
<dbReference type="PANTHER" id="PTHR30273:SF2">
    <property type="entry name" value="PROTEIN FECR"/>
    <property type="match status" value="1"/>
</dbReference>
<evidence type="ECO:0000259" key="3">
    <source>
        <dbReference type="Pfam" id="PF16344"/>
    </source>
</evidence>
<feature type="domain" description="Protein FecR C-terminal" evidence="3">
    <location>
        <begin position="255"/>
        <end position="317"/>
    </location>
</feature>